<dbReference type="AlphaFoldDB" id="A0AAP0ZJP4"/>
<dbReference type="Proteomes" id="UP000036790">
    <property type="component" value="Unassembled WGS sequence"/>
</dbReference>
<accession>A0AAP0ZJP4</accession>
<proteinExistence type="predicted"/>
<reference evidence="1 2" key="1">
    <citation type="submission" date="2015-07" db="EMBL/GenBank/DDBJ databases">
        <authorList>
            <consortium name="Consortium for Microbial Forensics and Genomics (microFORGE)"/>
            <person name="Knight B.M."/>
            <person name="Roberts D.P."/>
            <person name="Lin D."/>
            <person name="Hari K."/>
            <person name="Fletcher J."/>
            <person name="Melcher U."/>
            <person name="Blagden T."/>
            <person name="Winegar R.A."/>
        </authorList>
    </citation>
    <scope>NUCLEOTIDE SEQUENCE [LARGE SCALE GENOMIC DNA]</scope>
    <source>
        <strain evidence="1 2">X11-5A</strain>
    </source>
</reference>
<evidence type="ECO:0008006" key="3">
    <source>
        <dbReference type="Google" id="ProtNLM"/>
    </source>
</evidence>
<sequence>MSNSLPTRQIRAVYDEETIRVYQAYSDLIAGAALKHQTFISPPFKLERMTWIKPSFLWMIYRAGWGYKDAGQKRILAIDMTREGFAWALAHGCPSHPDPGMRHEEWEQRKSRSPVRIQWEPERDLSPQPLPHRAIQIGLGKQAVQLYMSEWIQRITDVTPLAHSIHSLVSAGDLSAATDLLPNEAVYSTELHL</sequence>
<gene>
    <name evidence="1" type="ORF">ADT25_15455</name>
</gene>
<dbReference type="RefSeq" id="WP_029217624.1">
    <property type="nucleotide sequence ID" value="NZ_CP036251.1"/>
</dbReference>
<name>A0AAP0ZJP4_9XANT</name>
<protein>
    <recommendedName>
        <fullName evidence="3">DUF4291 domain-containing protein</fullName>
    </recommendedName>
</protein>
<dbReference type="Pfam" id="PF14124">
    <property type="entry name" value="DUF4291"/>
    <property type="match status" value="1"/>
</dbReference>
<comment type="caution">
    <text evidence="1">The sequence shown here is derived from an EMBL/GenBank/DDBJ whole genome shotgun (WGS) entry which is preliminary data.</text>
</comment>
<dbReference type="InterPro" id="IPR025633">
    <property type="entry name" value="DUF4291"/>
</dbReference>
<dbReference type="PANTHER" id="PTHR38567">
    <property type="entry name" value="DUF4291 DOMAIN-CONTAINING PROTEIN"/>
    <property type="match status" value="1"/>
</dbReference>
<dbReference type="EMBL" id="LHUJ01000271">
    <property type="protein sequence ID" value="KOR42111.1"/>
    <property type="molecule type" value="Genomic_DNA"/>
</dbReference>
<dbReference type="PANTHER" id="PTHR38567:SF1">
    <property type="entry name" value="DUF4291 DOMAIN-CONTAINING PROTEIN"/>
    <property type="match status" value="1"/>
</dbReference>
<evidence type="ECO:0000313" key="2">
    <source>
        <dbReference type="Proteomes" id="UP000036790"/>
    </source>
</evidence>
<organism evidence="1 2">
    <name type="scientific">Xanthomonas oryzae</name>
    <dbReference type="NCBI Taxonomy" id="347"/>
    <lineage>
        <taxon>Bacteria</taxon>
        <taxon>Pseudomonadati</taxon>
        <taxon>Pseudomonadota</taxon>
        <taxon>Gammaproteobacteria</taxon>
        <taxon>Lysobacterales</taxon>
        <taxon>Lysobacteraceae</taxon>
        <taxon>Xanthomonas</taxon>
    </lineage>
</organism>
<reference evidence="1 2" key="2">
    <citation type="submission" date="2015-09" db="EMBL/GenBank/DDBJ databases">
        <title>Draft genome sequence of Xanthomonas oryzae pv. USA str. X11-5A.</title>
        <authorList>
            <person name="Knight B.M."/>
            <person name="Roberts D.P."/>
            <person name="Lin D."/>
            <person name="Hari K."/>
            <person name="Fletcher J."/>
            <person name="Melcher U."/>
            <person name="Blagden T."/>
            <person name="Winegar R.A."/>
        </authorList>
    </citation>
    <scope>NUCLEOTIDE SEQUENCE [LARGE SCALE GENOMIC DNA]</scope>
    <source>
        <strain evidence="1 2">X11-5A</strain>
    </source>
</reference>
<evidence type="ECO:0000313" key="1">
    <source>
        <dbReference type="EMBL" id="KOR42111.1"/>
    </source>
</evidence>